<evidence type="ECO:0000259" key="7">
    <source>
        <dbReference type="PROSITE" id="PS51999"/>
    </source>
</evidence>
<dbReference type="InterPro" id="IPR010666">
    <property type="entry name" value="Znf_GRF"/>
</dbReference>
<comment type="caution">
    <text evidence="8">The sequence shown here is derived from an EMBL/GenBank/DDBJ whole genome shotgun (WGS) entry which is preliminary data.</text>
</comment>
<sequence length="151" mass="17393">MYRSSKSESLSRSVSSSIAPQGSLKEDLPLLPCPYCGIAVKKFESHTKDNPDRLFFKCVNKMTQCKFWKWENEYLLYLKKHSASLIPSLDSELDGRLEAKLDNLIDEFKKKCEDDERQIKSLVASMDKIKLHNIITITMIIVLLIIVVVRI</sequence>
<keyword evidence="9" id="KW-1185">Reference proteome</keyword>
<keyword evidence="1" id="KW-0479">Metal-binding</keyword>
<keyword evidence="2 4" id="KW-0863">Zinc-finger</keyword>
<dbReference type="PANTHER" id="PTHR33248">
    <property type="entry name" value="ZINC ION-BINDING PROTEIN"/>
    <property type="match status" value="1"/>
</dbReference>
<organism evidence="8 9">
    <name type="scientific">Rhynchospora pubera</name>
    <dbReference type="NCBI Taxonomy" id="906938"/>
    <lineage>
        <taxon>Eukaryota</taxon>
        <taxon>Viridiplantae</taxon>
        <taxon>Streptophyta</taxon>
        <taxon>Embryophyta</taxon>
        <taxon>Tracheophyta</taxon>
        <taxon>Spermatophyta</taxon>
        <taxon>Magnoliopsida</taxon>
        <taxon>Liliopsida</taxon>
        <taxon>Poales</taxon>
        <taxon>Cyperaceae</taxon>
        <taxon>Cyperoideae</taxon>
        <taxon>Rhynchosporeae</taxon>
        <taxon>Rhynchospora</taxon>
    </lineage>
</organism>
<keyword evidence="5" id="KW-0175">Coiled coil</keyword>
<evidence type="ECO:0000256" key="1">
    <source>
        <dbReference type="ARBA" id="ARBA00022723"/>
    </source>
</evidence>
<keyword evidence="3" id="KW-0862">Zinc</keyword>
<evidence type="ECO:0000256" key="3">
    <source>
        <dbReference type="ARBA" id="ARBA00022833"/>
    </source>
</evidence>
<evidence type="ECO:0000313" key="9">
    <source>
        <dbReference type="Proteomes" id="UP001140206"/>
    </source>
</evidence>
<evidence type="ECO:0000313" key="8">
    <source>
        <dbReference type="EMBL" id="KAJ4764338.1"/>
    </source>
</evidence>
<feature type="transmembrane region" description="Helical" evidence="6">
    <location>
        <begin position="131"/>
        <end position="149"/>
    </location>
</feature>
<accession>A0AAV8D639</accession>
<feature type="domain" description="GRF-type" evidence="7">
    <location>
        <begin position="33"/>
        <end position="74"/>
    </location>
</feature>
<keyword evidence="6" id="KW-0472">Membrane</keyword>
<proteinExistence type="predicted"/>
<keyword evidence="6" id="KW-0812">Transmembrane</keyword>
<gene>
    <name evidence="8" type="ORF">LUZ62_074713</name>
</gene>
<evidence type="ECO:0000256" key="4">
    <source>
        <dbReference type="PROSITE-ProRule" id="PRU01343"/>
    </source>
</evidence>
<evidence type="ECO:0000256" key="2">
    <source>
        <dbReference type="ARBA" id="ARBA00022771"/>
    </source>
</evidence>
<keyword evidence="6" id="KW-1133">Transmembrane helix</keyword>
<evidence type="ECO:0000256" key="6">
    <source>
        <dbReference type="SAM" id="Phobius"/>
    </source>
</evidence>
<name>A0AAV8D639_9POAL</name>
<evidence type="ECO:0000256" key="5">
    <source>
        <dbReference type="SAM" id="Coils"/>
    </source>
</evidence>
<feature type="coiled-coil region" evidence="5">
    <location>
        <begin position="98"/>
        <end position="125"/>
    </location>
</feature>
<protein>
    <submittedName>
        <fullName evidence="8">Catalase</fullName>
    </submittedName>
</protein>
<dbReference type="Proteomes" id="UP001140206">
    <property type="component" value="Chromosome 4"/>
</dbReference>
<reference evidence="8" key="1">
    <citation type="submission" date="2022-08" db="EMBL/GenBank/DDBJ databases">
        <authorList>
            <person name="Marques A."/>
        </authorList>
    </citation>
    <scope>NUCLEOTIDE SEQUENCE</scope>
    <source>
        <strain evidence="8">RhyPub2mFocal</strain>
        <tissue evidence="8">Leaves</tissue>
    </source>
</reference>
<dbReference type="EMBL" id="JAMFTS010000004">
    <property type="protein sequence ID" value="KAJ4764338.1"/>
    <property type="molecule type" value="Genomic_DNA"/>
</dbReference>
<dbReference type="PROSITE" id="PS51999">
    <property type="entry name" value="ZF_GRF"/>
    <property type="match status" value="1"/>
</dbReference>
<dbReference type="GO" id="GO:0008270">
    <property type="term" value="F:zinc ion binding"/>
    <property type="evidence" value="ECO:0007669"/>
    <property type="project" value="UniProtKB-KW"/>
</dbReference>
<dbReference type="AlphaFoldDB" id="A0AAV8D639"/>